<dbReference type="EMBL" id="JAMYJR010000013">
    <property type="protein sequence ID" value="MCO8271656.1"/>
    <property type="molecule type" value="Genomic_DNA"/>
</dbReference>
<gene>
    <name evidence="3" type="ORF">M1L60_13755</name>
</gene>
<dbReference type="Proteomes" id="UP001523369">
    <property type="component" value="Unassembled WGS sequence"/>
</dbReference>
<organism evidence="3 4">
    <name type="scientific">Paractinoplanes aksuensis</name>
    <dbReference type="NCBI Taxonomy" id="2939490"/>
    <lineage>
        <taxon>Bacteria</taxon>
        <taxon>Bacillati</taxon>
        <taxon>Actinomycetota</taxon>
        <taxon>Actinomycetes</taxon>
        <taxon>Micromonosporales</taxon>
        <taxon>Micromonosporaceae</taxon>
        <taxon>Paractinoplanes</taxon>
    </lineage>
</organism>
<evidence type="ECO:0000256" key="2">
    <source>
        <dbReference type="SAM" id="Phobius"/>
    </source>
</evidence>
<feature type="transmembrane region" description="Helical" evidence="2">
    <location>
        <begin position="51"/>
        <end position="70"/>
    </location>
</feature>
<comment type="caution">
    <text evidence="3">The sequence shown here is derived from an EMBL/GenBank/DDBJ whole genome shotgun (WGS) entry which is preliminary data.</text>
</comment>
<evidence type="ECO:0000313" key="3">
    <source>
        <dbReference type="EMBL" id="MCO8271656.1"/>
    </source>
</evidence>
<dbReference type="RefSeq" id="WP_253237778.1">
    <property type="nucleotide sequence ID" value="NZ_JAMYJR010000013.1"/>
</dbReference>
<keyword evidence="2" id="KW-0812">Transmembrane</keyword>
<reference evidence="3 4" key="1">
    <citation type="submission" date="2022-06" db="EMBL/GenBank/DDBJ databases">
        <title>New Species of the Genus Actinoplanes, ActinopZanes ferrugineus.</title>
        <authorList>
            <person name="Ding P."/>
        </authorList>
    </citation>
    <scope>NUCLEOTIDE SEQUENCE [LARGE SCALE GENOMIC DNA]</scope>
    <source>
        <strain evidence="3 4">TRM88003</strain>
    </source>
</reference>
<keyword evidence="2" id="KW-0472">Membrane</keyword>
<feature type="region of interest" description="Disordered" evidence="1">
    <location>
        <begin position="1"/>
        <end position="20"/>
    </location>
</feature>
<evidence type="ECO:0000313" key="4">
    <source>
        <dbReference type="Proteomes" id="UP001523369"/>
    </source>
</evidence>
<sequence length="264" mass="27800">MTMDELLRSHDPARAVPDDLVHSPRAAATLARVMATEVSARPPQRRRVARFALAGALAVTGVVAAAPILGTDEAAIATWDAEPRPATATETAENVRHCAELTRIGPAGGRPMVEVRGNWVMTYLTSATGEAQCLRSTVLTAEYPDGEGEAMSGPLLPAPAADALATIGVHKTSGGVASGTQFMVSGRVGSRVTAIVFDTQDMKVRATVQGGRFAAWWPQRKPASIAGRLLDNTGYNGSPNPKVTITLDNGKTITTNIKDYDVNQ</sequence>
<name>A0ABT1DNK2_9ACTN</name>
<evidence type="ECO:0000256" key="1">
    <source>
        <dbReference type="SAM" id="MobiDB-lite"/>
    </source>
</evidence>
<proteinExistence type="predicted"/>
<accession>A0ABT1DNK2</accession>
<keyword evidence="2" id="KW-1133">Transmembrane helix</keyword>
<protein>
    <submittedName>
        <fullName evidence="3">Uncharacterized protein</fullName>
    </submittedName>
</protein>
<keyword evidence="4" id="KW-1185">Reference proteome</keyword>